<dbReference type="Proteomes" id="UP001164653">
    <property type="component" value="Chromosome"/>
</dbReference>
<dbReference type="RefSeq" id="WP_244823738.1">
    <property type="nucleotide sequence ID" value="NZ_CP112998.1"/>
</dbReference>
<feature type="transmembrane region" description="Helical" evidence="1">
    <location>
        <begin position="282"/>
        <end position="300"/>
    </location>
</feature>
<dbReference type="Gene3D" id="3.60.40.10">
    <property type="entry name" value="PPM-type phosphatase domain"/>
    <property type="match status" value="1"/>
</dbReference>
<gene>
    <name evidence="3" type="ORF">ON006_20570</name>
</gene>
<dbReference type="SUPFAM" id="SSF81606">
    <property type="entry name" value="PP2C-like"/>
    <property type="match status" value="1"/>
</dbReference>
<keyword evidence="1" id="KW-1133">Transmembrane helix</keyword>
<dbReference type="SMART" id="SM00332">
    <property type="entry name" value="PP2Cc"/>
    <property type="match status" value="1"/>
</dbReference>
<evidence type="ECO:0000313" key="3">
    <source>
        <dbReference type="EMBL" id="WAC10144.1"/>
    </source>
</evidence>
<feature type="domain" description="PPM-type phosphatase" evidence="2">
    <location>
        <begin position="4"/>
        <end position="246"/>
    </location>
</feature>
<accession>A0A9E8N5E1</accession>
<dbReference type="InterPro" id="IPR036457">
    <property type="entry name" value="PPM-type-like_dom_sf"/>
</dbReference>
<name>A0A9E8N5E1_9BACT</name>
<keyword evidence="1" id="KW-0812">Transmembrane</keyword>
<dbReference type="AlphaFoldDB" id="A0A9E8N5E1"/>
<proteinExistence type="predicted"/>
<evidence type="ECO:0000259" key="2">
    <source>
        <dbReference type="PROSITE" id="PS51746"/>
    </source>
</evidence>
<dbReference type="CDD" id="cd00143">
    <property type="entry name" value="PP2Cc"/>
    <property type="match status" value="1"/>
</dbReference>
<dbReference type="KEGG" id="dpf:ON006_20570"/>
<keyword evidence="4" id="KW-1185">Reference proteome</keyword>
<dbReference type="EMBL" id="CP112998">
    <property type="protein sequence ID" value="WAC10144.1"/>
    <property type="molecule type" value="Genomic_DNA"/>
</dbReference>
<protein>
    <submittedName>
        <fullName evidence="3">Protein phosphatase 2C domain-containing protein</fullName>
    </submittedName>
</protein>
<sequence length="346" mass="38294">MKIQTGPPLAIHGLGKRANNEDNLYPALGSATSKDTLFMVCDGVGGSEKGEIASDIACKAIADYYQKNRIAVSDTLTVENAVAFARAEMERYCTDNPDSRGMATTLTFLHLHEHGATIAHVGDSRVYHVRDGQIVWCTKDHSYVNDLVKAGVITEAEARTHPRRNVIMRALQAEDKDVKADVHHIKEPESGDYFFLCSDGVLESLDDDELASMFSANISDEARMEHIRKRCETFSQDNFTAYLVPIRTVEMLTVELLPAEEIAANVKTVKADPAAKEKTSNINLWLLVALIIISTGVFLLRKRTPELKPAKPTTEQVKAQKDTLIPLHAAVPTKQRLKAKKNKKAQ</sequence>
<keyword evidence="1" id="KW-0472">Membrane</keyword>
<organism evidence="3 4">
    <name type="scientific">Dyadobacter pollutisoli</name>
    <dbReference type="NCBI Taxonomy" id="2910158"/>
    <lineage>
        <taxon>Bacteria</taxon>
        <taxon>Pseudomonadati</taxon>
        <taxon>Bacteroidota</taxon>
        <taxon>Cytophagia</taxon>
        <taxon>Cytophagales</taxon>
        <taxon>Spirosomataceae</taxon>
        <taxon>Dyadobacter</taxon>
    </lineage>
</organism>
<dbReference type="InterPro" id="IPR001932">
    <property type="entry name" value="PPM-type_phosphatase-like_dom"/>
</dbReference>
<dbReference type="Pfam" id="PF13672">
    <property type="entry name" value="PP2C_2"/>
    <property type="match status" value="1"/>
</dbReference>
<dbReference type="PROSITE" id="PS51746">
    <property type="entry name" value="PPM_2"/>
    <property type="match status" value="1"/>
</dbReference>
<evidence type="ECO:0000256" key="1">
    <source>
        <dbReference type="SAM" id="Phobius"/>
    </source>
</evidence>
<reference evidence="3" key="1">
    <citation type="submission" date="2022-11" db="EMBL/GenBank/DDBJ databases">
        <title>Dyadobacter pollutisoli sp. nov., isolated from plastic dumped soil.</title>
        <authorList>
            <person name="Kim J.M."/>
            <person name="Kim K.R."/>
            <person name="Lee J.K."/>
            <person name="Hao L."/>
            <person name="Jeon C.O."/>
        </authorList>
    </citation>
    <scope>NUCLEOTIDE SEQUENCE</scope>
    <source>
        <strain evidence="3">U1</strain>
    </source>
</reference>
<evidence type="ECO:0000313" key="4">
    <source>
        <dbReference type="Proteomes" id="UP001164653"/>
    </source>
</evidence>
<dbReference type="SMART" id="SM00331">
    <property type="entry name" value="PP2C_SIG"/>
    <property type="match status" value="1"/>
</dbReference>